<dbReference type="SUPFAM" id="SSF56436">
    <property type="entry name" value="C-type lectin-like"/>
    <property type="match status" value="1"/>
</dbReference>
<feature type="domain" description="C-type lectin" evidence="2">
    <location>
        <begin position="516"/>
        <end position="621"/>
    </location>
</feature>
<evidence type="ECO:0000256" key="1">
    <source>
        <dbReference type="SAM" id="Phobius"/>
    </source>
</evidence>
<dbReference type="InterPro" id="IPR026870">
    <property type="entry name" value="Zinc_ribbon_dom"/>
</dbReference>
<dbReference type="AlphaFoldDB" id="A0A1G9UTE0"/>
<feature type="transmembrane region" description="Helical" evidence="1">
    <location>
        <begin position="63"/>
        <end position="84"/>
    </location>
</feature>
<dbReference type="PANTHER" id="PTHR22803">
    <property type="entry name" value="MANNOSE, PHOSPHOLIPASE, LECTIN RECEPTOR RELATED"/>
    <property type="match status" value="1"/>
</dbReference>
<sequence length="640" mass="71257">MFCPNCGIENNDSNAFCKKCGASLQETPADSSISDSITATAVQAPPAPPAVQAPQKKGGAGKFVAVIIILVVLAGFGVAGKWAYDNILHNPVKEFTAAIAAKDYGEALEIYDERIEDNEGYCKAAEAALITQLDSIEAAYTAGTTDYDSTIEQMNNIKKLGILNYSDVDTRISNISEIKYSKDRLANIQSLYDSGENLQVLQQAANVPENDACYLQIKSLKEQAAQAYKKAVMEQANSLQEKKEYEAGLNCINEALTVFPNDAELSTSYNSIVTEYKKSILTNIIELQNSNSYGTALELINKALTKFPNDSQLISLLDTVEAQKEQQEMVLKNEIDNQKNKKSNLFQLSPVDTDRYTGNEGDSFISKLGTRNGKRDVDGNTYEDGLEAWVARWNYKNEISWVWNAYSLDKQYSFLSGKVVIISDCYNTNNFKTLLQISGDNKVLQEYELTPDSLPIDISVNVSNIDRLVVSFKDIIAVSGGTSFGLVNMKLISNKPNGSFEQSVTKKQIPDDAVALNNHYYYLYNAKSWDVAKEFCESLGGHLATIQSQDENDFLFKYMQSKGYDSAYFGATDESNEGTWLWVTNEPMNYSNWHSGEPNSENSKEDYAMFYWKFNDGTWNDGDFGNSTVDGGNIYICEWE</sequence>
<organism evidence="3 4">
    <name type="scientific">Acetanaerobacterium elongatum</name>
    <dbReference type="NCBI Taxonomy" id="258515"/>
    <lineage>
        <taxon>Bacteria</taxon>
        <taxon>Bacillati</taxon>
        <taxon>Bacillota</taxon>
        <taxon>Clostridia</taxon>
        <taxon>Eubacteriales</taxon>
        <taxon>Oscillospiraceae</taxon>
        <taxon>Acetanaerobacterium</taxon>
    </lineage>
</organism>
<dbReference type="PROSITE" id="PS50041">
    <property type="entry name" value="C_TYPE_LECTIN_2"/>
    <property type="match status" value="1"/>
</dbReference>
<proteinExistence type="predicted"/>
<dbReference type="EMBL" id="FNID01000002">
    <property type="protein sequence ID" value="SDM63168.1"/>
    <property type="molecule type" value="Genomic_DNA"/>
</dbReference>
<dbReference type="Proteomes" id="UP000199182">
    <property type="component" value="Unassembled WGS sequence"/>
</dbReference>
<evidence type="ECO:0000313" key="3">
    <source>
        <dbReference type="EMBL" id="SDM63168.1"/>
    </source>
</evidence>
<dbReference type="InterPro" id="IPR016186">
    <property type="entry name" value="C-type_lectin-like/link_sf"/>
</dbReference>
<dbReference type="Pfam" id="PF00059">
    <property type="entry name" value="Lectin_C"/>
    <property type="match status" value="1"/>
</dbReference>
<dbReference type="STRING" id="258515.SAMN05192585_102120"/>
<keyword evidence="1" id="KW-0812">Transmembrane</keyword>
<protein>
    <submittedName>
        <fullName evidence="3">Zinc-ribbon domain-containing protein</fullName>
    </submittedName>
</protein>
<dbReference type="OrthoDB" id="1818597at2"/>
<dbReference type="SMART" id="SM00034">
    <property type="entry name" value="CLECT"/>
    <property type="match status" value="1"/>
</dbReference>
<dbReference type="CDD" id="cd00037">
    <property type="entry name" value="CLECT"/>
    <property type="match status" value="1"/>
</dbReference>
<reference evidence="3 4" key="1">
    <citation type="submission" date="2016-10" db="EMBL/GenBank/DDBJ databases">
        <authorList>
            <person name="de Groot N.N."/>
        </authorList>
    </citation>
    <scope>NUCLEOTIDE SEQUENCE [LARGE SCALE GENOMIC DNA]</scope>
    <source>
        <strain evidence="3 4">CGMCC 1.5012</strain>
    </source>
</reference>
<dbReference type="InterPro" id="IPR016187">
    <property type="entry name" value="CTDL_fold"/>
</dbReference>
<evidence type="ECO:0000313" key="4">
    <source>
        <dbReference type="Proteomes" id="UP000199182"/>
    </source>
</evidence>
<dbReference type="InterPro" id="IPR050111">
    <property type="entry name" value="C-type_lectin/snaclec_domain"/>
</dbReference>
<gene>
    <name evidence="3" type="ORF">SAMN05192585_102120</name>
</gene>
<dbReference type="RefSeq" id="WP_092637661.1">
    <property type="nucleotide sequence ID" value="NZ_FNID01000002.1"/>
</dbReference>
<keyword evidence="1" id="KW-0472">Membrane</keyword>
<dbReference type="InterPro" id="IPR001304">
    <property type="entry name" value="C-type_lectin-like"/>
</dbReference>
<keyword evidence="4" id="KW-1185">Reference proteome</keyword>
<dbReference type="Pfam" id="PF13240">
    <property type="entry name" value="Zn_Ribbon_1"/>
    <property type="match status" value="1"/>
</dbReference>
<keyword evidence="1" id="KW-1133">Transmembrane helix</keyword>
<name>A0A1G9UTE0_9FIRM</name>
<dbReference type="Gene3D" id="3.10.100.10">
    <property type="entry name" value="Mannose-Binding Protein A, subunit A"/>
    <property type="match status" value="1"/>
</dbReference>
<evidence type="ECO:0000259" key="2">
    <source>
        <dbReference type="PROSITE" id="PS50041"/>
    </source>
</evidence>
<accession>A0A1G9UTE0</accession>
<dbReference type="SUPFAM" id="SSF48452">
    <property type="entry name" value="TPR-like"/>
    <property type="match status" value="1"/>
</dbReference>
<dbReference type="InterPro" id="IPR011990">
    <property type="entry name" value="TPR-like_helical_dom_sf"/>
</dbReference>